<accession>A0A5C6EE75</accession>
<evidence type="ECO:0000313" key="1">
    <source>
        <dbReference type="EMBL" id="TWU45846.1"/>
    </source>
</evidence>
<dbReference type="AlphaFoldDB" id="A0A5C6EE75"/>
<reference evidence="1 2" key="1">
    <citation type="submission" date="2019-02" db="EMBL/GenBank/DDBJ databases">
        <title>Deep-cultivation of Planctomycetes and their phenomic and genomic characterization uncovers novel biology.</title>
        <authorList>
            <person name="Wiegand S."/>
            <person name="Jogler M."/>
            <person name="Boedeker C."/>
            <person name="Pinto D."/>
            <person name="Vollmers J."/>
            <person name="Rivas-Marin E."/>
            <person name="Kohn T."/>
            <person name="Peeters S.H."/>
            <person name="Heuer A."/>
            <person name="Rast P."/>
            <person name="Oberbeckmann S."/>
            <person name="Bunk B."/>
            <person name="Jeske O."/>
            <person name="Meyerdierks A."/>
            <person name="Storesund J.E."/>
            <person name="Kallscheuer N."/>
            <person name="Luecker S."/>
            <person name="Lage O.M."/>
            <person name="Pohl T."/>
            <person name="Merkel B.J."/>
            <person name="Hornburger P."/>
            <person name="Mueller R.-W."/>
            <person name="Bruemmer F."/>
            <person name="Labrenz M."/>
            <person name="Spormann A.M."/>
            <person name="Op Den Camp H."/>
            <person name="Overmann J."/>
            <person name="Amann R."/>
            <person name="Jetten M.S.M."/>
            <person name="Mascher T."/>
            <person name="Medema M.H."/>
            <person name="Devos D.P."/>
            <person name="Kaster A.-K."/>
            <person name="Ovreas L."/>
            <person name="Rohde M."/>
            <person name="Galperin M.Y."/>
            <person name="Jogler C."/>
        </authorList>
    </citation>
    <scope>NUCLEOTIDE SEQUENCE [LARGE SCALE GENOMIC DNA]</scope>
    <source>
        <strain evidence="1 2">Q31b</strain>
    </source>
</reference>
<dbReference type="EMBL" id="SJPY01000001">
    <property type="protein sequence ID" value="TWU45846.1"/>
    <property type="molecule type" value="Genomic_DNA"/>
</dbReference>
<keyword evidence="1" id="KW-0670">Pyruvate</keyword>
<protein>
    <submittedName>
        <fullName evidence="1">Pyruvate dehydrogenase E1 component</fullName>
        <ecNumber evidence="1">1.2.4.1</ecNumber>
    </submittedName>
</protein>
<dbReference type="Proteomes" id="UP000315471">
    <property type="component" value="Unassembled WGS sequence"/>
</dbReference>
<dbReference type="EC" id="1.2.4.1" evidence="1"/>
<comment type="caution">
    <text evidence="1">The sequence shown here is derived from an EMBL/GenBank/DDBJ whole genome shotgun (WGS) entry which is preliminary data.</text>
</comment>
<evidence type="ECO:0000313" key="2">
    <source>
        <dbReference type="Proteomes" id="UP000315471"/>
    </source>
</evidence>
<dbReference type="GO" id="GO:0004739">
    <property type="term" value="F:pyruvate dehydrogenase (acetyl-transferring) activity"/>
    <property type="evidence" value="ECO:0007669"/>
    <property type="project" value="UniProtKB-EC"/>
</dbReference>
<gene>
    <name evidence="1" type="primary">aceE_1</name>
    <name evidence="1" type="ORF">Q31b_10220</name>
</gene>
<dbReference type="OrthoDB" id="9759664at2"/>
<keyword evidence="1" id="KW-0560">Oxidoreductase</keyword>
<keyword evidence="2" id="KW-1185">Reference proteome</keyword>
<dbReference type="RefSeq" id="WP_146598475.1">
    <property type="nucleotide sequence ID" value="NZ_SJPY01000001.1"/>
</dbReference>
<name>A0A5C6EE75_9BACT</name>
<organism evidence="1 2">
    <name type="scientific">Novipirellula aureliae</name>
    <dbReference type="NCBI Taxonomy" id="2527966"/>
    <lineage>
        <taxon>Bacteria</taxon>
        <taxon>Pseudomonadati</taxon>
        <taxon>Planctomycetota</taxon>
        <taxon>Planctomycetia</taxon>
        <taxon>Pirellulales</taxon>
        <taxon>Pirellulaceae</taxon>
        <taxon>Novipirellula</taxon>
    </lineage>
</organism>
<sequence length="121" mass="13399">MSIAYDLPTATKLDPAELNDWYASLDSVAARSNSVCIPELLSALQSRSKSYGTGIPSPITTPYVNTIPVDQQAAYPGDLPLEKRVRNLIRWNAMLWRSIATMLCIRIGQNAKAISKRCLME</sequence>
<proteinExistence type="predicted"/>